<evidence type="ECO:0000259" key="2">
    <source>
        <dbReference type="PROSITE" id="PS50206"/>
    </source>
</evidence>
<dbReference type="InterPro" id="IPR001763">
    <property type="entry name" value="Rhodanese-like_dom"/>
</dbReference>
<reference evidence="3" key="1">
    <citation type="journal article" date="2022" name="ISME J.">
        <title>Identification of active gaseous-alkane degraders at natural gas seeps.</title>
        <authorList>
            <person name="Farhan Ul Haque M."/>
            <person name="Hernandez M."/>
            <person name="Crombie A.T."/>
            <person name="Murrell J.C."/>
        </authorList>
    </citation>
    <scope>NUCLEOTIDE SEQUENCE</scope>
    <source>
        <strain evidence="3">PC2</strain>
    </source>
</reference>
<dbReference type="RefSeq" id="WP_243068684.1">
    <property type="nucleotide sequence ID" value="NZ_JAIVFK010000036.1"/>
</dbReference>
<gene>
    <name evidence="3" type="ORF">K2U94_18880</name>
</gene>
<name>A0ABS9ZAS8_9HYPH</name>
<evidence type="ECO:0000256" key="1">
    <source>
        <dbReference type="SAM" id="SignalP"/>
    </source>
</evidence>
<dbReference type="PROSITE" id="PS50206">
    <property type="entry name" value="RHODANESE_3"/>
    <property type="match status" value="1"/>
</dbReference>
<dbReference type="InterPro" id="IPR036873">
    <property type="entry name" value="Rhodanese-like_dom_sf"/>
</dbReference>
<dbReference type="CDD" id="cd00158">
    <property type="entry name" value="RHOD"/>
    <property type="match status" value="1"/>
</dbReference>
<dbReference type="EMBL" id="JAIVFP010000001">
    <property type="protein sequence ID" value="MCI4684805.1"/>
    <property type="molecule type" value="Genomic_DNA"/>
</dbReference>
<keyword evidence="1" id="KW-0732">Signal</keyword>
<protein>
    <submittedName>
        <fullName evidence="3">Rhodanese</fullName>
    </submittedName>
</protein>
<feature type="chain" id="PRO_5047017721" evidence="1">
    <location>
        <begin position="24"/>
        <end position="185"/>
    </location>
</feature>
<feature type="domain" description="Rhodanese" evidence="2">
    <location>
        <begin position="91"/>
        <end position="170"/>
    </location>
</feature>
<dbReference type="Proteomes" id="UP001139104">
    <property type="component" value="Unassembled WGS sequence"/>
</dbReference>
<sequence length="185" mass="19385">MRAKSSFAPVAVLVLGLTGAAVAGTSEPPGLWTGPMHGETPAALAGAKVVDAAAVAELKKTGAVLIDVAEAPAKPPGLSPDQPWLPIHMSIPGAVWFAGGGFGDGSPAYQQRFAARVAELTGGDRSRAVVAFCHPHCWGSWNAGKRLVMLGYEKVYWFPGGVEAWEDRFAAAPVKPDKAWEVSRR</sequence>
<evidence type="ECO:0000313" key="3">
    <source>
        <dbReference type="EMBL" id="MCI4684805.1"/>
    </source>
</evidence>
<organism evidence="3 4">
    <name type="scientific">Candidatus Rhodoblastus alkanivorans</name>
    <dbReference type="NCBI Taxonomy" id="2954117"/>
    <lineage>
        <taxon>Bacteria</taxon>
        <taxon>Pseudomonadati</taxon>
        <taxon>Pseudomonadota</taxon>
        <taxon>Alphaproteobacteria</taxon>
        <taxon>Hyphomicrobiales</taxon>
        <taxon>Rhodoblastaceae</taxon>
        <taxon>Rhodoblastus</taxon>
    </lineage>
</organism>
<dbReference type="Pfam" id="PF00581">
    <property type="entry name" value="Rhodanese"/>
    <property type="match status" value="1"/>
</dbReference>
<dbReference type="SUPFAM" id="SSF52821">
    <property type="entry name" value="Rhodanese/Cell cycle control phosphatase"/>
    <property type="match status" value="1"/>
</dbReference>
<evidence type="ECO:0000313" key="4">
    <source>
        <dbReference type="Proteomes" id="UP001139104"/>
    </source>
</evidence>
<feature type="signal peptide" evidence="1">
    <location>
        <begin position="1"/>
        <end position="23"/>
    </location>
</feature>
<proteinExistence type="predicted"/>
<keyword evidence="4" id="KW-1185">Reference proteome</keyword>
<dbReference type="Gene3D" id="3.40.250.10">
    <property type="entry name" value="Rhodanese-like domain"/>
    <property type="match status" value="1"/>
</dbReference>
<accession>A0ABS9ZAS8</accession>
<comment type="caution">
    <text evidence="3">The sequence shown here is derived from an EMBL/GenBank/DDBJ whole genome shotgun (WGS) entry which is preliminary data.</text>
</comment>